<proteinExistence type="predicted"/>
<protein>
    <submittedName>
        <fullName evidence="2">DUF6507 family protein</fullName>
    </submittedName>
</protein>
<sequence length="169" mass="17280">MSRWDIQPAGVLGTLTMTGEAASRLETAVNAMVKDLSTAASSAGTVVPGAEYTPVQGPMAVGSGARPSVRQQETACMADPQADAQRPTVTVVEPVNGPVGGALSQYLESRMPKVQSMANRTANAINGAATATNHYQQGNTEMAANAQAKVVQAPEKIDMPGAGGERGAK</sequence>
<dbReference type="InterPro" id="IPR045436">
    <property type="entry name" value="DUF6507"/>
</dbReference>
<dbReference type="Pfam" id="PF20117">
    <property type="entry name" value="DUF6507"/>
    <property type="match status" value="1"/>
</dbReference>
<accession>A0ABW2JBW2</accession>
<reference evidence="3" key="1">
    <citation type="journal article" date="2019" name="Int. J. Syst. Evol. Microbiol.">
        <title>The Global Catalogue of Microorganisms (GCM) 10K type strain sequencing project: providing services to taxonomists for standard genome sequencing and annotation.</title>
        <authorList>
            <consortium name="The Broad Institute Genomics Platform"/>
            <consortium name="The Broad Institute Genome Sequencing Center for Infectious Disease"/>
            <person name="Wu L."/>
            <person name="Ma J."/>
        </authorList>
    </citation>
    <scope>NUCLEOTIDE SEQUENCE [LARGE SCALE GENOMIC DNA]</scope>
    <source>
        <strain evidence="3">SYNS20</strain>
    </source>
</reference>
<dbReference type="EMBL" id="JBHTCF010000001">
    <property type="protein sequence ID" value="MFC7303499.1"/>
    <property type="molecule type" value="Genomic_DNA"/>
</dbReference>
<evidence type="ECO:0000256" key="1">
    <source>
        <dbReference type="SAM" id="MobiDB-lite"/>
    </source>
</evidence>
<evidence type="ECO:0000313" key="3">
    <source>
        <dbReference type="Proteomes" id="UP001596523"/>
    </source>
</evidence>
<keyword evidence="3" id="KW-1185">Reference proteome</keyword>
<evidence type="ECO:0000313" key="2">
    <source>
        <dbReference type="EMBL" id="MFC7303499.1"/>
    </source>
</evidence>
<dbReference type="RefSeq" id="WP_381826659.1">
    <property type="nucleotide sequence ID" value="NZ_JBHTCF010000001.1"/>
</dbReference>
<dbReference type="Proteomes" id="UP001596523">
    <property type="component" value="Unassembled WGS sequence"/>
</dbReference>
<gene>
    <name evidence="2" type="ORF">ACFQVC_04620</name>
</gene>
<comment type="caution">
    <text evidence="2">The sequence shown here is derived from an EMBL/GenBank/DDBJ whole genome shotgun (WGS) entry which is preliminary data.</text>
</comment>
<feature type="region of interest" description="Disordered" evidence="1">
    <location>
        <begin position="61"/>
        <end position="87"/>
    </location>
</feature>
<organism evidence="2 3">
    <name type="scientific">Streptomyces monticola</name>
    <dbReference type="NCBI Taxonomy" id="2666263"/>
    <lineage>
        <taxon>Bacteria</taxon>
        <taxon>Bacillati</taxon>
        <taxon>Actinomycetota</taxon>
        <taxon>Actinomycetes</taxon>
        <taxon>Kitasatosporales</taxon>
        <taxon>Streptomycetaceae</taxon>
        <taxon>Streptomyces</taxon>
    </lineage>
</organism>
<name>A0ABW2JBW2_9ACTN</name>